<dbReference type="SUPFAM" id="SSF52402">
    <property type="entry name" value="Adenine nucleotide alpha hydrolases-like"/>
    <property type="match status" value="1"/>
</dbReference>
<name>A0A2H0UKK9_9BACT</name>
<organism evidence="12 13">
    <name type="scientific">Candidatus Harrisonbacteria bacterium CG10_big_fil_rev_8_21_14_0_10_49_15</name>
    <dbReference type="NCBI Taxonomy" id="1974587"/>
    <lineage>
        <taxon>Bacteria</taxon>
        <taxon>Candidatus Harrisoniibacteriota</taxon>
    </lineage>
</organism>
<evidence type="ECO:0000256" key="1">
    <source>
        <dbReference type="ARBA" id="ARBA00022555"/>
    </source>
</evidence>
<dbReference type="Pfam" id="PF20258">
    <property type="entry name" value="tRNA_Me_trans_C"/>
    <property type="match status" value="1"/>
</dbReference>
<dbReference type="Gene3D" id="2.40.30.10">
    <property type="entry name" value="Translation factors"/>
    <property type="match status" value="1"/>
</dbReference>
<comment type="similarity">
    <text evidence="9">Belongs to the MnmA/TRMU family.</text>
</comment>
<evidence type="ECO:0000256" key="7">
    <source>
        <dbReference type="ARBA" id="ARBA00023157"/>
    </source>
</evidence>
<evidence type="ECO:0000256" key="5">
    <source>
        <dbReference type="ARBA" id="ARBA00022840"/>
    </source>
</evidence>
<feature type="site" description="Interaction with tRNA" evidence="9">
    <location>
        <position position="132"/>
    </location>
</feature>
<dbReference type="Proteomes" id="UP000229526">
    <property type="component" value="Unassembled WGS sequence"/>
</dbReference>
<comment type="caution">
    <text evidence="12">The sequence shown here is derived from an EMBL/GenBank/DDBJ whole genome shotgun (WGS) entry which is preliminary data.</text>
</comment>
<accession>A0A2H0UKK9</accession>
<evidence type="ECO:0000256" key="6">
    <source>
        <dbReference type="ARBA" id="ARBA00022884"/>
    </source>
</evidence>
<dbReference type="Gene3D" id="2.30.30.280">
    <property type="entry name" value="Adenine nucleotide alpha hydrolases-like domains"/>
    <property type="match status" value="1"/>
</dbReference>
<evidence type="ECO:0000256" key="8">
    <source>
        <dbReference type="ARBA" id="ARBA00051542"/>
    </source>
</evidence>
<keyword evidence="4 9" id="KW-0547">Nucleotide-binding</keyword>
<dbReference type="InterPro" id="IPR023382">
    <property type="entry name" value="MnmA-like_central_sf"/>
</dbReference>
<dbReference type="EC" id="2.8.1.13" evidence="9"/>
<feature type="binding site" evidence="9">
    <location>
        <position position="131"/>
    </location>
    <ligand>
        <name>ATP</name>
        <dbReference type="ChEBI" id="CHEBI:30616"/>
    </ligand>
</feature>
<dbReference type="HAMAP" id="MF_00144">
    <property type="entry name" value="tRNA_thiouridyl_MnmA"/>
    <property type="match status" value="1"/>
</dbReference>
<feature type="active site" description="Cysteine persulfide intermediate" evidence="9">
    <location>
        <position position="205"/>
    </location>
</feature>
<comment type="subcellular location">
    <subcellularLocation>
        <location evidence="9">Cytoplasm</location>
    </subcellularLocation>
</comment>
<protein>
    <recommendedName>
        <fullName evidence="9">tRNA-specific 2-thiouridylase MnmA</fullName>
        <ecNumber evidence="9">2.8.1.13</ecNumber>
    </recommendedName>
</protein>
<dbReference type="Gene3D" id="3.40.50.620">
    <property type="entry name" value="HUPs"/>
    <property type="match status" value="1"/>
</dbReference>
<dbReference type="FunFam" id="2.30.30.280:FF:000001">
    <property type="entry name" value="tRNA-specific 2-thiouridylase MnmA"/>
    <property type="match status" value="1"/>
</dbReference>
<dbReference type="PANTHER" id="PTHR11933:SF5">
    <property type="entry name" value="MITOCHONDRIAL TRNA-SPECIFIC 2-THIOURIDYLASE 1"/>
    <property type="match status" value="1"/>
</dbReference>
<dbReference type="CDD" id="cd01998">
    <property type="entry name" value="MnmA_TRMU-like"/>
    <property type="match status" value="1"/>
</dbReference>
<dbReference type="Pfam" id="PF03054">
    <property type="entry name" value="tRNA_Me_trans"/>
    <property type="match status" value="1"/>
</dbReference>
<dbReference type="GO" id="GO:0000049">
    <property type="term" value="F:tRNA binding"/>
    <property type="evidence" value="ECO:0007669"/>
    <property type="project" value="UniProtKB-KW"/>
</dbReference>
<feature type="binding site" evidence="9">
    <location>
        <begin position="12"/>
        <end position="19"/>
    </location>
    <ligand>
        <name>ATP</name>
        <dbReference type="ChEBI" id="CHEBI:30616"/>
    </ligand>
</feature>
<feature type="region of interest" description="Interaction with tRNA" evidence="9">
    <location>
        <begin position="316"/>
        <end position="317"/>
    </location>
</feature>
<evidence type="ECO:0000256" key="9">
    <source>
        <dbReference type="HAMAP-Rule" id="MF_00144"/>
    </source>
</evidence>
<reference evidence="13" key="1">
    <citation type="submission" date="2017-09" db="EMBL/GenBank/DDBJ databases">
        <title>Depth-based differentiation of microbial function through sediment-hosted aquifers and enrichment of novel symbionts in the deep terrestrial subsurface.</title>
        <authorList>
            <person name="Probst A.J."/>
            <person name="Ladd B."/>
            <person name="Jarett J.K."/>
            <person name="Geller-Mcgrath D.E."/>
            <person name="Sieber C.M.K."/>
            <person name="Emerson J.B."/>
            <person name="Anantharaman K."/>
            <person name="Thomas B.C."/>
            <person name="Malmstrom R."/>
            <person name="Stieglmeier M."/>
            <person name="Klingl A."/>
            <person name="Woyke T."/>
            <person name="Ryan C.M."/>
            <person name="Banfield J.F."/>
        </authorList>
    </citation>
    <scope>NUCLEOTIDE SEQUENCE [LARGE SCALE GENOMIC DNA]</scope>
</reference>
<keyword evidence="7" id="KW-1015">Disulfide bond</keyword>
<feature type="region of interest" description="Interaction with target base in tRNA" evidence="9">
    <location>
        <begin position="102"/>
        <end position="104"/>
    </location>
</feature>
<evidence type="ECO:0000256" key="2">
    <source>
        <dbReference type="ARBA" id="ARBA00022679"/>
    </source>
</evidence>
<dbReference type="PANTHER" id="PTHR11933">
    <property type="entry name" value="TRNA 5-METHYLAMINOMETHYL-2-THIOURIDYLATE -METHYLTRANSFERASE"/>
    <property type="match status" value="1"/>
</dbReference>
<feature type="domain" description="tRNA-specific 2-thiouridylase MnmA-like C-terminal" evidence="10">
    <location>
        <begin position="309"/>
        <end position="367"/>
    </location>
</feature>
<feature type="site" description="Interaction with tRNA" evidence="9">
    <location>
        <position position="350"/>
    </location>
</feature>
<sequence>MATTKKKTVFVGMSGGVDSSVTAAILKYGRPSLPAGRQDYDIVGVHLRCWNIDGCAEQDAEDARRASETLGIPFYVFDFEREYKERVVEYMVDGYRRGITPNPDVMCNSQIKFGLFYDRALKMGADYIATGHYVRLKRLRTKHYVLSTARDPDKDQSYFLWTLTQEQLAHCLFPLGDLIKKTEVRKLAKKYKLPNADKKDSQGVCFLGQISLPEFLAGFIPDKQGKIVDISGKELGQHTGAHHFTIGQRKGLGVGGFAKPQYVAKKDIKTNTVTLAPESDPSLYASSVELTDLNVIDNSYSNVLKNIGIRVLARIRYRQPLFGAKLEKGKKKKEWLLTFDHPQKFIAPGQSAVMYDAKGKMLGGGIIKNAK</sequence>
<keyword evidence="6 9" id="KW-0694">RNA-binding</keyword>
<evidence type="ECO:0000313" key="12">
    <source>
        <dbReference type="EMBL" id="PIR86942.1"/>
    </source>
</evidence>
<dbReference type="GO" id="GO:0002143">
    <property type="term" value="P:tRNA wobble position uridine thiolation"/>
    <property type="evidence" value="ECO:0007669"/>
    <property type="project" value="TreeGrafter"/>
</dbReference>
<dbReference type="EMBL" id="PFBD01000022">
    <property type="protein sequence ID" value="PIR86942.1"/>
    <property type="molecule type" value="Genomic_DNA"/>
</dbReference>
<dbReference type="Pfam" id="PF20259">
    <property type="entry name" value="tRNA_Me_trans_M"/>
    <property type="match status" value="1"/>
</dbReference>
<keyword evidence="1 9" id="KW-0820">tRNA-binding</keyword>
<dbReference type="InterPro" id="IPR004506">
    <property type="entry name" value="MnmA-like"/>
</dbReference>
<keyword evidence="5 9" id="KW-0067">ATP-binding</keyword>
<dbReference type="InterPro" id="IPR046885">
    <property type="entry name" value="MnmA-like_C"/>
</dbReference>
<proteinExistence type="inferred from homology"/>
<feature type="region of interest" description="Interaction with tRNA" evidence="9">
    <location>
        <begin position="154"/>
        <end position="156"/>
    </location>
</feature>
<dbReference type="GO" id="GO:0005737">
    <property type="term" value="C:cytoplasm"/>
    <property type="evidence" value="ECO:0007669"/>
    <property type="project" value="UniProtKB-SubCell"/>
</dbReference>
<dbReference type="AlphaFoldDB" id="A0A2H0UKK9"/>
<keyword evidence="2 9" id="KW-0808">Transferase</keyword>
<evidence type="ECO:0000313" key="13">
    <source>
        <dbReference type="Proteomes" id="UP000229526"/>
    </source>
</evidence>
<keyword evidence="9" id="KW-0963">Cytoplasm</keyword>
<comment type="catalytic activity">
    <reaction evidence="8 9">
        <text>S-sulfanyl-L-cysteinyl-[protein] + uridine(34) in tRNA + AH2 + ATP = 2-thiouridine(34) in tRNA + L-cysteinyl-[protein] + A + AMP + diphosphate + H(+)</text>
        <dbReference type="Rhea" id="RHEA:47032"/>
        <dbReference type="Rhea" id="RHEA-COMP:10131"/>
        <dbReference type="Rhea" id="RHEA-COMP:11726"/>
        <dbReference type="Rhea" id="RHEA-COMP:11727"/>
        <dbReference type="Rhea" id="RHEA-COMP:11728"/>
        <dbReference type="ChEBI" id="CHEBI:13193"/>
        <dbReference type="ChEBI" id="CHEBI:15378"/>
        <dbReference type="ChEBI" id="CHEBI:17499"/>
        <dbReference type="ChEBI" id="CHEBI:29950"/>
        <dbReference type="ChEBI" id="CHEBI:30616"/>
        <dbReference type="ChEBI" id="CHEBI:33019"/>
        <dbReference type="ChEBI" id="CHEBI:61963"/>
        <dbReference type="ChEBI" id="CHEBI:65315"/>
        <dbReference type="ChEBI" id="CHEBI:87170"/>
        <dbReference type="ChEBI" id="CHEBI:456215"/>
        <dbReference type="EC" id="2.8.1.13"/>
    </reaction>
</comment>
<dbReference type="InterPro" id="IPR014729">
    <property type="entry name" value="Rossmann-like_a/b/a_fold"/>
</dbReference>
<evidence type="ECO:0000259" key="11">
    <source>
        <dbReference type="Pfam" id="PF20259"/>
    </source>
</evidence>
<feature type="domain" description="tRNA-specific 2-thiouridylase MnmA-like central" evidence="11">
    <location>
        <begin position="214"/>
        <end position="276"/>
    </location>
</feature>
<comment type="function">
    <text evidence="9">Catalyzes the 2-thiolation of uridine at the wobble position (U34) of tRNA, leading to the formation of s(2)U34.</text>
</comment>
<dbReference type="NCBIfam" id="TIGR00420">
    <property type="entry name" value="trmU"/>
    <property type="match status" value="1"/>
</dbReference>
<evidence type="ECO:0000259" key="10">
    <source>
        <dbReference type="Pfam" id="PF20258"/>
    </source>
</evidence>
<feature type="binding site" evidence="9">
    <location>
        <position position="47"/>
    </location>
    <ligand>
        <name>ATP</name>
        <dbReference type="ChEBI" id="CHEBI:30616"/>
    </ligand>
</feature>
<keyword evidence="3 9" id="KW-0819">tRNA processing</keyword>
<evidence type="ECO:0000256" key="3">
    <source>
        <dbReference type="ARBA" id="ARBA00022694"/>
    </source>
</evidence>
<dbReference type="GO" id="GO:0103016">
    <property type="term" value="F:tRNA-uridine 2-sulfurtransferase activity"/>
    <property type="evidence" value="ECO:0007669"/>
    <property type="project" value="UniProtKB-EC"/>
</dbReference>
<dbReference type="NCBIfam" id="NF001138">
    <property type="entry name" value="PRK00143.1"/>
    <property type="match status" value="1"/>
</dbReference>
<evidence type="ECO:0000256" key="4">
    <source>
        <dbReference type="ARBA" id="ARBA00022741"/>
    </source>
</evidence>
<feature type="active site" description="Nucleophile" evidence="9">
    <location>
        <position position="107"/>
    </location>
</feature>
<gene>
    <name evidence="9" type="primary">mnmA</name>
    <name evidence="12" type="ORF">COU11_02925</name>
</gene>
<dbReference type="InterPro" id="IPR046884">
    <property type="entry name" value="MnmA-like_central"/>
</dbReference>
<dbReference type="GO" id="GO:0005524">
    <property type="term" value="F:ATP binding"/>
    <property type="evidence" value="ECO:0007669"/>
    <property type="project" value="UniProtKB-KW"/>
</dbReference>
<comment type="caution">
    <text evidence="9">Lacks conserved residue(s) required for the propagation of feature annotation.</text>
</comment>